<name>F2D9B3_HORVV</name>
<dbReference type="AlphaFoldDB" id="F2D9B3"/>
<protein>
    <submittedName>
        <fullName evidence="1">Predicted protein</fullName>
    </submittedName>
</protein>
<sequence length="48" mass="5545">MLHRVLRSVMFARPDACLSTCYVLCSQTQSCIQRPVPFLFLLNDDLEI</sequence>
<reference evidence="1" key="1">
    <citation type="journal article" date="2011" name="Plant Physiol.">
        <title>Comprehensive sequence analysis of 24,783 barley full-length cDNAs derived from 12 clone libraries.</title>
        <authorList>
            <person name="Matsumoto T."/>
            <person name="Tanaka T."/>
            <person name="Sakai H."/>
            <person name="Amano N."/>
            <person name="Kanamori H."/>
            <person name="Kurita K."/>
            <person name="Kikuta A."/>
            <person name="Kamiya K."/>
            <person name="Yamamoto M."/>
            <person name="Ikawa H."/>
            <person name="Fujii N."/>
            <person name="Hori K."/>
            <person name="Itoh T."/>
            <person name="Sato K."/>
        </authorList>
    </citation>
    <scope>NUCLEOTIDE SEQUENCE</scope>
    <source>
        <tissue evidence="1">Leaf</tissue>
    </source>
</reference>
<accession>F2D9B3</accession>
<evidence type="ECO:0000313" key="1">
    <source>
        <dbReference type="EMBL" id="BAJ91684.1"/>
    </source>
</evidence>
<dbReference type="EMBL" id="AK360475">
    <property type="protein sequence ID" value="BAJ91684.1"/>
    <property type="molecule type" value="mRNA"/>
</dbReference>
<proteinExistence type="evidence at transcript level"/>
<organism evidence="1">
    <name type="scientific">Hordeum vulgare subsp. vulgare</name>
    <name type="common">Domesticated barley</name>
    <dbReference type="NCBI Taxonomy" id="112509"/>
    <lineage>
        <taxon>Eukaryota</taxon>
        <taxon>Viridiplantae</taxon>
        <taxon>Streptophyta</taxon>
        <taxon>Embryophyta</taxon>
        <taxon>Tracheophyta</taxon>
        <taxon>Spermatophyta</taxon>
        <taxon>Magnoliopsida</taxon>
        <taxon>Liliopsida</taxon>
        <taxon>Poales</taxon>
        <taxon>Poaceae</taxon>
        <taxon>BOP clade</taxon>
        <taxon>Pooideae</taxon>
        <taxon>Triticodae</taxon>
        <taxon>Triticeae</taxon>
        <taxon>Hordeinae</taxon>
        <taxon>Hordeum</taxon>
    </lineage>
</organism>